<keyword evidence="2" id="KW-0812">Transmembrane</keyword>
<evidence type="ECO:0000256" key="1">
    <source>
        <dbReference type="SAM" id="MobiDB-lite"/>
    </source>
</evidence>
<evidence type="ECO:0000313" key="4">
    <source>
        <dbReference type="Proteomes" id="UP001209878"/>
    </source>
</evidence>
<protein>
    <submittedName>
        <fullName evidence="3">Uncharacterized protein</fullName>
    </submittedName>
</protein>
<feature type="transmembrane region" description="Helical" evidence="2">
    <location>
        <begin position="36"/>
        <end position="56"/>
    </location>
</feature>
<name>A0AAD9PEM3_RIDPI</name>
<feature type="compositionally biased region" description="Polar residues" evidence="1">
    <location>
        <begin position="563"/>
        <end position="573"/>
    </location>
</feature>
<reference evidence="3" key="1">
    <citation type="journal article" date="2023" name="Mol. Biol. Evol.">
        <title>Third-Generation Sequencing Reveals the Adaptive Role of the Epigenome in Three Deep-Sea Polychaetes.</title>
        <authorList>
            <person name="Perez M."/>
            <person name="Aroh O."/>
            <person name="Sun Y."/>
            <person name="Lan Y."/>
            <person name="Juniper S.K."/>
            <person name="Young C.R."/>
            <person name="Angers B."/>
            <person name="Qian P.Y."/>
        </authorList>
    </citation>
    <scope>NUCLEOTIDE SEQUENCE</scope>
    <source>
        <strain evidence="3">R07B-5</strain>
    </source>
</reference>
<comment type="caution">
    <text evidence="3">The sequence shown here is derived from an EMBL/GenBank/DDBJ whole genome shotgun (WGS) entry which is preliminary data.</text>
</comment>
<keyword evidence="2" id="KW-1133">Transmembrane helix</keyword>
<organism evidence="3 4">
    <name type="scientific">Ridgeia piscesae</name>
    <name type="common">Tubeworm</name>
    <dbReference type="NCBI Taxonomy" id="27915"/>
    <lineage>
        <taxon>Eukaryota</taxon>
        <taxon>Metazoa</taxon>
        <taxon>Spiralia</taxon>
        <taxon>Lophotrochozoa</taxon>
        <taxon>Annelida</taxon>
        <taxon>Polychaeta</taxon>
        <taxon>Sedentaria</taxon>
        <taxon>Canalipalpata</taxon>
        <taxon>Sabellida</taxon>
        <taxon>Siboglinidae</taxon>
        <taxon>Ridgeia</taxon>
    </lineage>
</organism>
<proteinExistence type="predicted"/>
<keyword evidence="4" id="KW-1185">Reference proteome</keyword>
<evidence type="ECO:0000256" key="2">
    <source>
        <dbReference type="SAM" id="Phobius"/>
    </source>
</evidence>
<feature type="region of interest" description="Disordered" evidence="1">
    <location>
        <begin position="442"/>
        <end position="475"/>
    </location>
</feature>
<dbReference type="AlphaFoldDB" id="A0AAD9PEM3"/>
<gene>
    <name evidence="3" type="ORF">NP493_15g08099</name>
</gene>
<feature type="region of interest" description="Disordered" evidence="1">
    <location>
        <begin position="306"/>
        <end position="332"/>
    </location>
</feature>
<feature type="compositionally biased region" description="Polar residues" evidence="1">
    <location>
        <begin position="311"/>
        <end position="323"/>
    </location>
</feature>
<dbReference type="Proteomes" id="UP001209878">
    <property type="component" value="Unassembled WGS sequence"/>
</dbReference>
<keyword evidence="2" id="KW-0472">Membrane</keyword>
<feature type="compositionally biased region" description="Polar residues" evidence="1">
    <location>
        <begin position="442"/>
        <end position="472"/>
    </location>
</feature>
<evidence type="ECO:0000313" key="3">
    <source>
        <dbReference type="EMBL" id="KAK2193370.1"/>
    </source>
</evidence>
<sequence length="647" mass="69775">MATAPAITSVWPPDWTSAGSQTPNYPRSVTDTSLGIILPLAALSLFMVFIVAGLLWNAWNAHRVRNYESNAAANFLRYQSNENCRGSTRSTTPLRNSGTHTHHFRSGLYQINECGTSREEDSLSSVLSRGHHDIATISTGKSTPGFNVHSYPTVVISAQPPFSPYHLQWLTPPPRMVQSDPSMVSTYAKYVAPCRVPFNTPTEGSDVDCVATGQIINDTHSYASTDVMSCPRYGYHGNMSGCSSLSDGNIPLSMMTSAPRDADNRQSTRHAQWPQSSHHKHYTTNVAVSCLTNQCRFRWSGRAAAHAMPPAQSQTRSDVAGTTQSSPSAAQYASQGLPYPAACLYPSVHPRDNYPCPPDYPTTGVYLQHHDVPRYPEEHGSDYLQDGTTINISTVPMMGSSNDTSTSQLAAISSISMCPTEGASTNTSTCGHVDSCETSQSMERSSSTMTAYNTSGYNAGPSHSTSINNSRNPSRDVSIANIRGMSTISRVPTDIGSPPSSILPLTHALSSHLQDVSTSASSHNNTYSVQDIHDVPDASEPEWESYANGPSAPHSDTSRGKDQSSTSDGSSATKPVVDERLQTDPPEMGTPTARPVQLPAGVRTTPLTATPTGQTKLEKDELNAIRASFRKARSAEPPLLAEKKFWV</sequence>
<feature type="region of interest" description="Disordered" evidence="1">
    <location>
        <begin position="253"/>
        <end position="278"/>
    </location>
</feature>
<feature type="region of interest" description="Disordered" evidence="1">
    <location>
        <begin position="539"/>
        <end position="598"/>
    </location>
</feature>
<dbReference type="EMBL" id="JAODUO010000014">
    <property type="protein sequence ID" value="KAK2193370.1"/>
    <property type="molecule type" value="Genomic_DNA"/>
</dbReference>
<accession>A0AAD9PEM3</accession>